<dbReference type="InterPro" id="IPR013083">
    <property type="entry name" value="Znf_RING/FYVE/PHD"/>
</dbReference>
<dbReference type="Pfam" id="PF13639">
    <property type="entry name" value="zf-RING_2"/>
    <property type="match status" value="1"/>
</dbReference>
<dbReference type="SMART" id="SM00184">
    <property type="entry name" value="RING"/>
    <property type="match status" value="1"/>
</dbReference>
<gene>
    <name evidence="5" type="ORF">RGQ29_006008</name>
</gene>
<dbReference type="GO" id="GO:0008270">
    <property type="term" value="F:zinc ion binding"/>
    <property type="evidence" value="ECO:0007669"/>
    <property type="project" value="UniProtKB-KW"/>
</dbReference>
<dbReference type="InterPro" id="IPR001841">
    <property type="entry name" value="Znf_RING"/>
</dbReference>
<protein>
    <recommendedName>
        <fullName evidence="4">RING-type domain-containing protein</fullName>
    </recommendedName>
</protein>
<dbReference type="Proteomes" id="UP001324115">
    <property type="component" value="Unassembled WGS sequence"/>
</dbReference>
<dbReference type="SUPFAM" id="SSF57850">
    <property type="entry name" value="RING/U-box"/>
    <property type="match status" value="1"/>
</dbReference>
<evidence type="ECO:0000313" key="5">
    <source>
        <dbReference type="EMBL" id="KAK4563689.1"/>
    </source>
</evidence>
<evidence type="ECO:0000259" key="4">
    <source>
        <dbReference type="PROSITE" id="PS50089"/>
    </source>
</evidence>
<comment type="caution">
    <text evidence="5">The sequence shown here is derived from an EMBL/GenBank/DDBJ whole genome shotgun (WGS) entry which is preliminary data.</text>
</comment>
<evidence type="ECO:0000256" key="1">
    <source>
        <dbReference type="PROSITE-ProRule" id="PRU00175"/>
    </source>
</evidence>
<name>A0AAN7IBC9_QUERU</name>
<feature type="transmembrane region" description="Helical" evidence="2">
    <location>
        <begin position="35"/>
        <end position="56"/>
    </location>
</feature>
<keyword evidence="2" id="KW-1133">Transmembrane helix</keyword>
<reference evidence="5 6" key="1">
    <citation type="journal article" date="2023" name="G3 (Bethesda)">
        <title>A haplotype-resolved chromosome-scale genome for Quercus rubra L. provides insights into the genetics of adaptive traits for red oak species.</title>
        <authorList>
            <person name="Kapoor B."/>
            <person name="Jenkins J."/>
            <person name="Schmutz J."/>
            <person name="Zhebentyayeva T."/>
            <person name="Kuelheim C."/>
            <person name="Coggeshall M."/>
            <person name="Heim C."/>
            <person name="Lasky J.R."/>
            <person name="Leites L."/>
            <person name="Islam-Faridi N."/>
            <person name="Romero-Severson J."/>
            <person name="DeLeo V.L."/>
            <person name="Lucas S.M."/>
            <person name="Lazic D."/>
            <person name="Gailing O."/>
            <person name="Carlson J."/>
            <person name="Staton M."/>
        </authorList>
    </citation>
    <scope>NUCLEOTIDE SEQUENCE [LARGE SCALE GENOMIC DNA]</scope>
    <source>
        <strain evidence="5">Pseudo-F2</strain>
    </source>
</reference>
<dbReference type="PROSITE" id="PS50089">
    <property type="entry name" value="ZF_RING_2"/>
    <property type="match status" value="1"/>
</dbReference>
<dbReference type="EMBL" id="JAXUIC010000011">
    <property type="protein sequence ID" value="KAK4563689.1"/>
    <property type="molecule type" value="Genomic_DNA"/>
</dbReference>
<keyword evidence="3" id="KW-0732">Signal</keyword>
<keyword evidence="1" id="KW-0862">Zinc</keyword>
<keyword evidence="1" id="KW-0863">Zinc-finger</keyword>
<keyword evidence="1" id="KW-0479">Metal-binding</keyword>
<evidence type="ECO:0000256" key="3">
    <source>
        <dbReference type="SAM" id="SignalP"/>
    </source>
</evidence>
<evidence type="ECO:0000256" key="2">
    <source>
        <dbReference type="SAM" id="Phobius"/>
    </source>
</evidence>
<dbReference type="PANTHER" id="PTHR45676">
    <property type="entry name" value="RING-H2 FINGER PROTEIN ATL51-RELATED"/>
    <property type="match status" value="1"/>
</dbReference>
<feature type="signal peptide" evidence="3">
    <location>
        <begin position="1"/>
        <end position="19"/>
    </location>
</feature>
<keyword evidence="2" id="KW-0472">Membrane</keyword>
<dbReference type="AlphaFoldDB" id="A0AAN7IBC9"/>
<evidence type="ECO:0000313" key="6">
    <source>
        <dbReference type="Proteomes" id="UP001324115"/>
    </source>
</evidence>
<keyword evidence="6" id="KW-1185">Reference proteome</keyword>
<dbReference type="Gene3D" id="3.30.40.10">
    <property type="entry name" value="Zinc/RING finger domain, C3HC4 (zinc finger)"/>
    <property type="match status" value="1"/>
</dbReference>
<feature type="domain" description="RING-type" evidence="4">
    <location>
        <begin position="99"/>
        <end position="144"/>
    </location>
</feature>
<sequence>MGPPFFLFCLCCLHHVVGAIDSFELSEWSSNASEGVGTVGAVIGVILFLGIVHFCWRWCHPAQSDQHANNSNLELGTPPELPQRPFHADAGAGFITTECTICLGDFEEGDRVAEIPACSHAFHAECIQTWLSRSNHATPCPICRVGWDPLDV</sequence>
<organism evidence="5 6">
    <name type="scientific">Quercus rubra</name>
    <name type="common">Northern red oak</name>
    <name type="synonym">Quercus borealis</name>
    <dbReference type="NCBI Taxonomy" id="3512"/>
    <lineage>
        <taxon>Eukaryota</taxon>
        <taxon>Viridiplantae</taxon>
        <taxon>Streptophyta</taxon>
        <taxon>Embryophyta</taxon>
        <taxon>Tracheophyta</taxon>
        <taxon>Spermatophyta</taxon>
        <taxon>Magnoliopsida</taxon>
        <taxon>eudicotyledons</taxon>
        <taxon>Gunneridae</taxon>
        <taxon>Pentapetalae</taxon>
        <taxon>rosids</taxon>
        <taxon>fabids</taxon>
        <taxon>Fagales</taxon>
        <taxon>Fagaceae</taxon>
        <taxon>Quercus</taxon>
    </lineage>
</organism>
<keyword evidence="2" id="KW-0812">Transmembrane</keyword>
<proteinExistence type="predicted"/>
<feature type="chain" id="PRO_5042981868" description="RING-type domain-containing protein" evidence="3">
    <location>
        <begin position="20"/>
        <end position="152"/>
    </location>
</feature>
<accession>A0AAN7IBC9</accession>